<dbReference type="InterPro" id="IPR036397">
    <property type="entry name" value="RNaseH_sf"/>
</dbReference>
<evidence type="ECO:0000259" key="1">
    <source>
        <dbReference type="Pfam" id="PF13358"/>
    </source>
</evidence>
<reference evidence="2" key="1">
    <citation type="submission" date="2021-01" db="EMBL/GenBank/DDBJ databases">
        <authorList>
            <person name="Corre E."/>
            <person name="Pelletier E."/>
            <person name="Niang G."/>
            <person name="Scheremetjew M."/>
            <person name="Finn R."/>
            <person name="Kale V."/>
            <person name="Holt S."/>
            <person name="Cochrane G."/>
            <person name="Meng A."/>
            <person name="Brown T."/>
            <person name="Cohen L."/>
        </authorList>
    </citation>
    <scope>NUCLEOTIDE SEQUENCE</scope>
    <source>
        <strain evidence="2">MM31A-1</strain>
    </source>
</reference>
<dbReference type="Pfam" id="PF13358">
    <property type="entry name" value="DDE_3"/>
    <property type="match status" value="1"/>
</dbReference>
<dbReference type="AlphaFoldDB" id="A0A7S3V5Z9"/>
<accession>A0A7S3V5Z9</accession>
<dbReference type="EMBL" id="HBIO01005824">
    <property type="protein sequence ID" value="CAE0459344.1"/>
    <property type="molecule type" value="Transcribed_RNA"/>
</dbReference>
<organism evidence="2">
    <name type="scientific">Chaetoceros debilis</name>
    <dbReference type="NCBI Taxonomy" id="122233"/>
    <lineage>
        <taxon>Eukaryota</taxon>
        <taxon>Sar</taxon>
        <taxon>Stramenopiles</taxon>
        <taxon>Ochrophyta</taxon>
        <taxon>Bacillariophyta</taxon>
        <taxon>Coscinodiscophyceae</taxon>
        <taxon>Chaetocerotophycidae</taxon>
        <taxon>Chaetocerotales</taxon>
        <taxon>Chaetocerotaceae</taxon>
        <taxon>Chaetoceros</taxon>
    </lineage>
</organism>
<dbReference type="Gene3D" id="3.30.420.10">
    <property type="entry name" value="Ribonuclease H-like superfamily/Ribonuclease H"/>
    <property type="match status" value="1"/>
</dbReference>
<dbReference type="PANTHER" id="PTHR46564:SF1">
    <property type="entry name" value="TRANSPOSASE"/>
    <property type="match status" value="1"/>
</dbReference>
<evidence type="ECO:0000313" key="2">
    <source>
        <dbReference type="EMBL" id="CAE0459344.1"/>
    </source>
</evidence>
<dbReference type="InterPro" id="IPR038717">
    <property type="entry name" value="Tc1-like_DDE_dom"/>
</dbReference>
<name>A0A7S3V5Z9_9STRA</name>
<dbReference type="PANTHER" id="PTHR46564">
    <property type="entry name" value="TRANSPOSASE"/>
    <property type="match status" value="1"/>
</dbReference>
<sequence>MNPVARRNDRTNSRHHGKKLQEDALIAIEEMYVRTPTETWSFVVKSAKEEHCIPVPDNTIRRWWLHFEEYGEYPFETRKTMKFLRKLGKKFKRTKVVTEDIVQCLKLITEEHPEFYIDEIQMAVCVQKRVFISEATLTRVLKEKLGYSLQVCYDSALQRSQSQRALYKASLKGLVRNANQLIFVDETHKDKAASRRRKAWGIRNSGGIGIQRWFKNEARYTMIASLDINGFVPSTIECVLRDEISAEGAAGTVNAGYFEIWVEHFLCPVLGNYANGEPRSIVVLDNASTHMHPRVSEMIRSTGAVIIYTAPYSPDLNPIELAFNIYKSHLKRLETAFRMDWFGTHINALNKITRDTCIKEYRRCGVPKGDEIFTMGELNELSILAIGASLVVETNV</sequence>
<dbReference type="GO" id="GO:0003676">
    <property type="term" value="F:nucleic acid binding"/>
    <property type="evidence" value="ECO:0007669"/>
    <property type="project" value="InterPro"/>
</dbReference>
<protein>
    <recommendedName>
        <fullName evidence="1">Tc1-like transposase DDE domain-containing protein</fullName>
    </recommendedName>
</protein>
<gene>
    <name evidence="2" type="ORF">CDEB00056_LOCUS4185</name>
</gene>
<feature type="domain" description="Tc1-like transposase DDE" evidence="1">
    <location>
        <begin position="181"/>
        <end position="332"/>
    </location>
</feature>
<proteinExistence type="predicted"/>